<dbReference type="InterPro" id="IPR036890">
    <property type="entry name" value="HATPase_C_sf"/>
</dbReference>
<sequence length="126" mass="13448">MKPARDRVQSVAREWGLTESVVSDLALLASELVTNAVIHVGSSAGREIGVTLRLSPECIRLEVRDSGYALPTPREPTNAEQSGRGLILVKALADRWDVITQVVGKTVFAEIDLKATPVSCDGGSHA</sequence>
<feature type="domain" description="Histidine kinase/HSP90-like ATPase" evidence="2">
    <location>
        <begin position="2"/>
        <end position="107"/>
    </location>
</feature>
<evidence type="ECO:0000256" key="1">
    <source>
        <dbReference type="ARBA" id="ARBA00022527"/>
    </source>
</evidence>
<name>A0ABZ1JDI6_9ACTN</name>
<dbReference type="CDD" id="cd16936">
    <property type="entry name" value="HATPase_RsbW-like"/>
    <property type="match status" value="1"/>
</dbReference>
<dbReference type="RefSeq" id="WP_328937692.1">
    <property type="nucleotide sequence ID" value="NZ_CP108133.1"/>
</dbReference>
<gene>
    <name evidence="3" type="ORF">OG288_15905</name>
</gene>
<reference evidence="3" key="1">
    <citation type="submission" date="2022-10" db="EMBL/GenBank/DDBJ databases">
        <title>The complete genomes of actinobacterial strains from the NBC collection.</title>
        <authorList>
            <person name="Joergensen T.S."/>
            <person name="Alvarez Arevalo M."/>
            <person name="Sterndorff E.B."/>
            <person name="Faurdal D."/>
            <person name="Vuksanovic O."/>
            <person name="Mourched A.-S."/>
            <person name="Charusanti P."/>
            <person name="Shaw S."/>
            <person name="Blin K."/>
            <person name="Weber T."/>
        </authorList>
    </citation>
    <scope>NUCLEOTIDE SEQUENCE</scope>
    <source>
        <strain evidence="3">NBC_00189</strain>
    </source>
</reference>
<dbReference type="SUPFAM" id="SSF55874">
    <property type="entry name" value="ATPase domain of HSP90 chaperone/DNA topoisomerase II/histidine kinase"/>
    <property type="match status" value="1"/>
</dbReference>
<dbReference type="Proteomes" id="UP001432166">
    <property type="component" value="Chromosome"/>
</dbReference>
<evidence type="ECO:0000313" key="4">
    <source>
        <dbReference type="Proteomes" id="UP001432166"/>
    </source>
</evidence>
<protein>
    <submittedName>
        <fullName evidence="3">ATP-binding protein</fullName>
    </submittedName>
</protein>
<evidence type="ECO:0000313" key="3">
    <source>
        <dbReference type="EMBL" id="WTP49656.1"/>
    </source>
</evidence>
<dbReference type="InterPro" id="IPR050267">
    <property type="entry name" value="Anti-sigma-factor_SerPK"/>
</dbReference>
<keyword evidence="3" id="KW-0067">ATP-binding</keyword>
<evidence type="ECO:0000259" key="2">
    <source>
        <dbReference type="Pfam" id="PF13581"/>
    </source>
</evidence>
<organism evidence="3 4">
    <name type="scientific">Streptomyces tauricus</name>
    <dbReference type="NCBI Taxonomy" id="68274"/>
    <lineage>
        <taxon>Bacteria</taxon>
        <taxon>Bacillati</taxon>
        <taxon>Actinomycetota</taxon>
        <taxon>Actinomycetes</taxon>
        <taxon>Kitasatosporales</taxon>
        <taxon>Streptomycetaceae</taxon>
        <taxon>Streptomyces</taxon>
        <taxon>Streptomyces aurantiacus group</taxon>
    </lineage>
</organism>
<dbReference type="Pfam" id="PF13581">
    <property type="entry name" value="HATPase_c_2"/>
    <property type="match status" value="1"/>
</dbReference>
<dbReference type="GO" id="GO:0005524">
    <property type="term" value="F:ATP binding"/>
    <property type="evidence" value="ECO:0007669"/>
    <property type="project" value="UniProtKB-KW"/>
</dbReference>
<keyword evidence="3" id="KW-0547">Nucleotide-binding</keyword>
<dbReference type="InterPro" id="IPR003594">
    <property type="entry name" value="HATPase_dom"/>
</dbReference>
<keyword evidence="1" id="KW-0808">Transferase</keyword>
<dbReference type="PANTHER" id="PTHR35526">
    <property type="entry name" value="ANTI-SIGMA-F FACTOR RSBW-RELATED"/>
    <property type="match status" value="1"/>
</dbReference>
<dbReference type="EMBL" id="CP108133">
    <property type="protein sequence ID" value="WTP49656.1"/>
    <property type="molecule type" value="Genomic_DNA"/>
</dbReference>
<keyword evidence="1" id="KW-0723">Serine/threonine-protein kinase</keyword>
<accession>A0ABZ1JDI6</accession>
<dbReference type="Gene3D" id="3.30.565.10">
    <property type="entry name" value="Histidine kinase-like ATPase, C-terminal domain"/>
    <property type="match status" value="1"/>
</dbReference>
<keyword evidence="1" id="KW-0418">Kinase</keyword>
<keyword evidence="4" id="KW-1185">Reference proteome</keyword>
<dbReference type="PANTHER" id="PTHR35526:SF3">
    <property type="entry name" value="ANTI-SIGMA-F FACTOR RSBW"/>
    <property type="match status" value="1"/>
</dbReference>
<proteinExistence type="predicted"/>